<evidence type="ECO:0000313" key="2">
    <source>
        <dbReference type="Proteomes" id="UP000484842"/>
    </source>
</evidence>
<gene>
    <name evidence="1" type="ORF">F8S09_16225</name>
</gene>
<dbReference type="InterPro" id="IPR027417">
    <property type="entry name" value="P-loop_NTPase"/>
</dbReference>
<organism evidence="1 2">
    <name type="scientific">Deinococcus terrestris</name>
    <dbReference type="NCBI Taxonomy" id="2651870"/>
    <lineage>
        <taxon>Bacteria</taxon>
        <taxon>Thermotogati</taxon>
        <taxon>Deinococcota</taxon>
        <taxon>Deinococci</taxon>
        <taxon>Deinococcales</taxon>
        <taxon>Deinococcaceae</taxon>
        <taxon>Deinococcus</taxon>
    </lineage>
</organism>
<name>A0A7X1TSU5_9DEIO</name>
<accession>A0A7X1TSU5</accession>
<comment type="caution">
    <text evidence="1">The sequence shown here is derived from an EMBL/GenBank/DDBJ whole genome shotgun (WGS) entry which is preliminary data.</text>
</comment>
<dbReference type="PANTHER" id="PTHR10285">
    <property type="entry name" value="URIDINE KINASE"/>
    <property type="match status" value="1"/>
</dbReference>
<dbReference type="SUPFAM" id="SSF52540">
    <property type="entry name" value="P-loop containing nucleoside triphosphate hydrolases"/>
    <property type="match status" value="1"/>
</dbReference>
<sequence length="195" mass="22187">MTSLPPLLTFDALIRKLRDMPWPQEVFIVAIDGYRGSGKRALAERLSLALGAQVLHGDDFYRSMPEEQRAGLSPEQGYMQYLEWQRLRAELTTVRNGSSGSFLAYDWAGTGPRQIHFSPEGWLIVEGVSTLRPELRHLYDLKVYVDTPEELRQSRLTARSGSAEWVKRWKAAEDWYHEHHHPALAADVVISGVNA</sequence>
<dbReference type="Proteomes" id="UP000484842">
    <property type="component" value="Unassembled WGS sequence"/>
</dbReference>
<keyword evidence="2" id="KW-1185">Reference proteome</keyword>
<dbReference type="AlphaFoldDB" id="A0A7X1TSU5"/>
<evidence type="ECO:0000313" key="1">
    <source>
        <dbReference type="EMBL" id="MPY68203.1"/>
    </source>
</evidence>
<protein>
    <recommendedName>
        <fullName evidence="3">Phosphoribulokinase/uridine kinase domain-containing protein</fullName>
    </recommendedName>
</protein>
<reference evidence="1 2" key="1">
    <citation type="submission" date="2019-10" db="EMBL/GenBank/DDBJ databases">
        <title>Deinococcus sp. isolated from soil.</title>
        <authorList>
            <person name="Li Y."/>
            <person name="Wang J."/>
        </authorList>
    </citation>
    <scope>NUCLEOTIDE SEQUENCE [LARGE SCALE GENOMIC DNA]</scope>
    <source>
        <strain evidence="1 2">SDU3-2</strain>
    </source>
</reference>
<dbReference type="EMBL" id="WBSL01000017">
    <property type="protein sequence ID" value="MPY68203.1"/>
    <property type="molecule type" value="Genomic_DNA"/>
</dbReference>
<dbReference type="RefSeq" id="WP_152872511.1">
    <property type="nucleotide sequence ID" value="NZ_WBSL01000017.1"/>
</dbReference>
<evidence type="ECO:0008006" key="3">
    <source>
        <dbReference type="Google" id="ProtNLM"/>
    </source>
</evidence>
<proteinExistence type="predicted"/>
<dbReference type="Gene3D" id="3.40.50.300">
    <property type="entry name" value="P-loop containing nucleotide triphosphate hydrolases"/>
    <property type="match status" value="1"/>
</dbReference>